<comment type="caution">
    <text evidence="3">The sequence shown here is derived from an EMBL/GenBank/DDBJ whole genome shotgun (WGS) entry which is preliminary data.</text>
</comment>
<proteinExistence type="predicted"/>
<dbReference type="Proteomes" id="UP000663872">
    <property type="component" value="Unassembled WGS sequence"/>
</dbReference>
<protein>
    <submittedName>
        <fullName evidence="3">Uncharacterized protein</fullName>
    </submittedName>
</protein>
<dbReference type="Proteomes" id="UP000663869">
    <property type="component" value="Unassembled WGS sequence"/>
</dbReference>
<evidence type="ECO:0000313" key="5">
    <source>
        <dbReference type="EMBL" id="CAF4461114.1"/>
    </source>
</evidence>
<dbReference type="Proteomes" id="UP000663833">
    <property type="component" value="Unassembled WGS sequence"/>
</dbReference>
<dbReference type="Proteomes" id="UP000663862">
    <property type="component" value="Unassembled WGS sequence"/>
</dbReference>
<evidence type="ECO:0000313" key="3">
    <source>
        <dbReference type="EMBL" id="CAF3377773.1"/>
    </source>
</evidence>
<name>A0A817YAA4_9BILA</name>
<dbReference type="EMBL" id="CAJOBR010017139">
    <property type="protein sequence ID" value="CAF4917790.1"/>
    <property type="molecule type" value="Genomic_DNA"/>
</dbReference>
<evidence type="ECO:0000313" key="7">
    <source>
        <dbReference type="EMBL" id="CAF4620000.1"/>
    </source>
</evidence>
<evidence type="ECO:0000313" key="10">
    <source>
        <dbReference type="Proteomes" id="UP000663873"/>
    </source>
</evidence>
<evidence type="ECO:0000313" key="4">
    <source>
        <dbReference type="EMBL" id="CAF3600079.1"/>
    </source>
</evidence>
<evidence type="ECO:0000313" key="2">
    <source>
        <dbReference type="EMBL" id="CAF3374471.1"/>
    </source>
</evidence>
<reference evidence="3" key="1">
    <citation type="submission" date="2021-02" db="EMBL/GenBank/DDBJ databases">
        <authorList>
            <person name="Nowell W R."/>
        </authorList>
    </citation>
    <scope>NUCLEOTIDE SEQUENCE</scope>
</reference>
<dbReference type="Proteomes" id="UP000663851">
    <property type="component" value="Unassembled WGS sequence"/>
</dbReference>
<gene>
    <name evidence="3" type="ORF">FME351_LOCUS6954</name>
    <name evidence="1" type="ORF">GRG538_LOCUS6051</name>
    <name evidence="6" type="ORF">HFQ381_LOCUS29685</name>
    <name evidence="4" type="ORF">LUA448_LOCUS30387</name>
    <name evidence="8" type="ORF">QYT958_LOCUS31365</name>
    <name evidence="2" type="ORF">TIS948_LOCUS25371</name>
    <name evidence="7" type="ORF">TSG867_LOCUS28978</name>
    <name evidence="5" type="ORF">UJA718_LOCUS23511</name>
</gene>
<dbReference type="Proteomes" id="UP000663825">
    <property type="component" value="Unassembled WGS sequence"/>
</dbReference>
<organism evidence="3 9">
    <name type="scientific">Rotaria socialis</name>
    <dbReference type="NCBI Taxonomy" id="392032"/>
    <lineage>
        <taxon>Eukaryota</taxon>
        <taxon>Metazoa</taxon>
        <taxon>Spiralia</taxon>
        <taxon>Gnathifera</taxon>
        <taxon>Rotifera</taxon>
        <taxon>Eurotatoria</taxon>
        <taxon>Bdelloidea</taxon>
        <taxon>Philodinida</taxon>
        <taxon>Philodinidae</taxon>
        <taxon>Rotaria</taxon>
    </lineage>
</organism>
<dbReference type="EMBL" id="CAJNYT010000559">
    <property type="protein sequence ID" value="CAF3356816.1"/>
    <property type="molecule type" value="Genomic_DNA"/>
</dbReference>
<dbReference type="EMBL" id="CAJOBP010005128">
    <property type="protein sequence ID" value="CAF4461114.1"/>
    <property type="molecule type" value="Genomic_DNA"/>
</dbReference>
<keyword evidence="10" id="KW-1185">Reference proteome</keyword>
<accession>A0A817YAA4</accession>
<dbReference type="EMBL" id="CAJNXB010004380">
    <property type="protein sequence ID" value="CAF3374471.1"/>
    <property type="molecule type" value="Genomic_DNA"/>
</dbReference>
<dbReference type="EMBL" id="CAJNYU010000624">
    <property type="protein sequence ID" value="CAF3377773.1"/>
    <property type="molecule type" value="Genomic_DNA"/>
</dbReference>
<evidence type="ECO:0000313" key="6">
    <source>
        <dbReference type="EMBL" id="CAF4530349.1"/>
    </source>
</evidence>
<dbReference type="Proteomes" id="UP000663848">
    <property type="component" value="Unassembled WGS sequence"/>
</dbReference>
<evidence type="ECO:0000313" key="9">
    <source>
        <dbReference type="Proteomes" id="UP000663869"/>
    </source>
</evidence>
<dbReference type="AlphaFoldDB" id="A0A817YAA4"/>
<dbReference type="EMBL" id="CAJOBO010004801">
    <property type="protein sequence ID" value="CAF4530349.1"/>
    <property type="molecule type" value="Genomic_DNA"/>
</dbReference>
<dbReference type="Proteomes" id="UP000663873">
    <property type="component" value="Unassembled WGS sequence"/>
</dbReference>
<dbReference type="EMBL" id="CAJNYD010004420">
    <property type="protein sequence ID" value="CAF3600079.1"/>
    <property type="molecule type" value="Genomic_DNA"/>
</dbReference>
<evidence type="ECO:0000313" key="1">
    <source>
        <dbReference type="EMBL" id="CAF3356816.1"/>
    </source>
</evidence>
<sequence length="130" mass="14865">MQEVFTGKTRYICQTEIHDKKIQFVKRKTIEMGADDTRKSTQKNQDDDDHEISSKLISIKQKLKLQPSGSVSVDENAVKNPVPLTLQFVSTASFDQSNEAVSRFVVKIQRLLKTENWNEFAASQFVEITN</sequence>
<evidence type="ECO:0000313" key="8">
    <source>
        <dbReference type="EMBL" id="CAF4917790.1"/>
    </source>
</evidence>
<dbReference type="EMBL" id="CAJOBQ010003861">
    <property type="protein sequence ID" value="CAF4620000.1"/>
    <property type="molecule type" value="Genomic_DNA"/>
</dbReference>